<comment type="caution">
    <text evidence="1">The sequence shown here is derived from an EMBL/GenBank/DDBJ whole genome shotgun (WGS) entry which is preliminary data.</text>
</comment>
<dbReference type="EMBL" id="JAOCCL010000024">
    <property type="protein sequence ID" value="MDH0826957.1"/>
    <property type="molecule type" value="Genomic_DNA"/>
</dbReference>
<name>A0AA42SES2_ACIJO</name>
<dbReference type="AlphaFoldDB" id="A0AA42SES2"/>
<evidence type="ECO:0000313" key="1">
    <source>
        <dbReference type="EMBL" id="MDH0826957.1"/>
    </source>
</evidence>
<accession>A0AA42SES2</accession>
<dbReference type="Proteomes" id="UP001160116">
    <property type="component" value="Unassembled WGS sequence"/>
</dbReference>
<reference evidence="1" key="1">
    <citation type="submission" date="2022-09" db="EMBL/GenBank/DDBJ databases">
        <title>Intensive care unit water sources are persistently colonized with multi-drug resistant bacteria and are the site of extensive horizontal gene transfer of antibiotic resistance genes.</title>
        <authorList>
            <person name="Diorio-Toth L."/>
        </authorList>
    </citation>
    <scope>NUCLEOTIDE SEQUENCE</scope>
    <source>
        <strain evidence="1">GD03885</strain>
    </source>
</reference>
<proteinExistence type="predicted"/>
<protein>
    <submittedName>
        <fullName evidence="1">Uncharacterized protein</fullName>
    </submittedName>
</protein>
<organism evidence="1 2">
    <name type="scientific">Acinetobacter johnsonii</name>
    <dbReference type="NCBI Taxonomy" id="40214"/>
    <lineage>
        <taxon>Bacteria</taxon>
        <taxon>Pseudomonadati</taxon>
        <taxon>Pseudomonadota</taxon>
        <taxon>Gammaproteobacteria</taxon>
        <taxon>Moraxellales</taxon>
        <taxon>Moraxellaceae</taxon>
        <taxon>Acinetobacter</taxon>
    </lineage>
</organism>
<sequence length="96" mass="11077">MNFAVPSLIKVNLDNQVDSYGNHITYFPNQVINLNQVSSFFITVQPSQKFTGIAGDNSYRFGIQFILINNGVIDWYFNSESERDENYNLLINSFKK</sequence>
<evidence type="ECO:0000313" key="2">
    <source>
        <dbReference type="Proteomes" id="UP001160116"/>
    </source>
</evidence>
<gene>
    <name evidence="1" type="ORF">N5C97_10635</name>
</gene>
<dbReference type="RefSeq" id="WP_279679105.1">
    <property type="nucleotide sequence ID" value="NZ_JAOCCL010000024.1"/>
</dbReference>